<dbReference type="Pfam" id="PF01553">
    <property type="entry name" value="Acyltransferase"/>
    <property type="match status" value="1"/>
</dbReference>
<evidence type="ECO:0000256" key="1">
    <source>
        <dbReference type="ARBA" id="ARBA00005189"/>
    </source>
</evidence>
<evidence type="ECO:0000259" key="5">
    <source>
        <dbReference type="SMART" id="SM00563"/>
    </source>
</evidence>
<dbReference type="Proteomes" id="UP000744438">
    <property type="component" value="Unassembled WGS sequence"/>
</dbReference>
<accession>A0A937LFF9</accession>
<dbReference type="CDD" id="cd07989">
    <property type="entry name" value="LPLAT_AGPAT-like"/>
    <property type="match status" value="1"/>
</dbReference>
<evidence type="ECO:0000313" key="6">
    <source>
        <dbReference type="EMBL" id="MBL6811473.1"/>
    </source>
</evidence>
<dbReference type="SMART" id="SM00563">
    <property type="entry name" value="PlsC"/>
    <property type="match status" value="1"/>
</dbReference>
<sequence length="236" mass="26962">MISQVRSFLFYVILGISLIIISLTFPACIFIDRKLRQKIILSWVAFFRWWIRICCGVKIVFKGNVDVINSTRKKIYFSNHQGFIETLVLYERFVPTATILKDVLLSWPIIGWALRMLSSIPIDRGKGSEAVKKIFSMGTELLDSGFSLIYYPEGTRRKPGNLGIFKKTGAELALQTDSEIIPIVHNAGESWYGGDFVITPGEVIFFIGDPIQPTENSFETTKIVRDWTENKYSELF</sequence>
<keyword evidence="4" id="KW-0812">Transmembrane</keyword>
<evidence type="ECO:0000256" key="2">
    <source>
        <dbReference type="ARBA" id="ARBA00022679"/>
    </source>
</evidence>
<evidence type="ECO:0000313" key="7">
    <source>
        <dbReference type="Proteomes" id="UP000744438"/>
    </source>
</evidence>
<organism evidence="6 7">
    <name type="scientific">SAR86 cluster bacterium</name>
    <dbReference type="NCBI Taxonomy" id="2030880"/>
    <lineage>
        <taxon>Bacteria</taxon>
        <taxon>Pseudomonadati</taxon>
        <taxon>Pseudomonadota</taxon>
        <taxon>Gammaproteobacteria</taxon>
        <taxon>SAR86 cluster</taxon>
    </lineage>
</organism>
<keyword evidence="4" id="KW-0472">Membrane</keyword>
<dbReference type="PANTHER" id="PTHR10434">
    <property type="entry name" value="1-ACYL-SN-GLYCEROL-3-PHOSPHATE ACYLTRANSFERASE"/>
    <property type="match status" value="1"/>
</dbReference>
<keyword evidence="2" id="KW-0808">Transferase</keyword>
<dbReference type="InterPro" id="IPR002123">
    <property type="entry name" value="Plipid/glycerol_acylTrfase"/>
</dbReference>
<feature type="transmembrane region" description="Helical" evidence="4">
    <location>
        <begin position="6"/>
        <end position="31"/>
    </location>
</feature>
<feature type="domain" description="Phospholipid/glycerol acyltransferase" evidence="5">
    <location>
        <begin position="74"/>
        <end position="188"/>
    </location>
</feature>
<dbReference type="SUPFAM" id="SSF69593">
    <property type="entry name" value="Glycerol-3-phosphate (1)-acyltransferase"/>
    <property type="match status" value="1"/>
</dbReference>
<comment type="pathway">
    <text evidence="1">Lipid metabolism.</text>
</comment>
<gene>
    <name evidence="6" type="ORF">ISQ63_01160</name>
</gene>
<reference evidence="6" key="1">
    <citation type="submission" date="2020-10" db="EMBL/GenBank/DDBJ databases">
        <title>Microbiome of the Black Sea water column analyzed by genome centric metagenomics.</title>
        <authorList>
            <person name="Cabello-Yeves P.J."/>
            <person name="Callieri C."/>
            <person name="Picazo A."/>
            <person name="Mehrshad M."/>
            <person name="Haro-Moreno J.M."/>
            <person name="Roda-Garcia J."/>
            <person name="Dzembekova N."/>
            <person name="Slabakova V."/>
            <person name="Slabakova N."/>
            <person name="Moncheva S."/>
            <person name="Rodriguez-Valera F."/>
        </authorList>
    </citation>
    <scope>NUCLEOTIDE SEQUENCE</scope>
    <source>
        <strain evidence="6">BS307-5m-G49</strain>
    </source>
</reference>
<name>A0A937LFF9_9GAMM</name>
<evidence type="ECO:0000256" key="4">
    <source>
        <dbReference type="SAM" id="Phobius"/>
    </source>
</evidence>
<proteinExistence type="predicted"/>
<dbReference type="PANTHER" id="PTHR10434:SF40">
    <property type="entry name" value="1-ACYL-SN-GLYCEROL-3-PHOSPHATE ACYLTRANSFERASE"/>
    <property type="match status" value="1"/>
</dbReference>
<evidence type="ECO:0000256" key="3">
    <source>
        <dbReference type="ARBA" id="ARBA00023315"/>
    </source>
</evidence>
<dbReference type="AlphaFoldDB" id="A0A937LFF9"/>
<dbReference type="GO" id="GO:0006654">
    <property type="term" value="P:phosphatidic acid biosynthetic process"/>
    <property type="evidence" value="ECO:0007669"/>
    <property type="project" value="TreeGrafter"/>
</dbReference>
<comment type="caution">
    <text evidence="6">The sequence shown here is derived from an EMBL/GenBank/DDBJ whole genome shotgun (WGS) entry which is preliminary data.</text>
</comment>
<dbReference type="EMBL" id="JADHQC010000003">
    <property type="protein sequence ID" value="MBL6811473.1"/>
    <property type="molecule type" value="Genomic_DNA"/>
</dbReference>
<dbReference type="GO" id="GO:0003841">
    <property type="term" value="F:1-acylglycerol-3-phosphate O-acyltransferase activity"/>
    <property type="evidence" value="ECO:0007669"/>
    <property type="project" value="TreeGrafter"/>
</dbReference>
<protein>
    <submittedName>
        <fullName evidence="6">1-acyl-sn-glycerol-3-phosphate acyltransferase</fullName>
    </submittedName>
</protein>
<keyword evidence="3 6" id="KW-0012">Acyltransferase</keyword>
<keyword evidence="4" id="KW-1133">Transmembrane helix</keyword>